<evidence type="ECO:0000313" key="3">
    <source>
        <dbReference type="Proteomes" id="UP000646244"/>
    </source>
</evidence>
<organism evidence="2 3">
    <name type="scientific">Streptomyces cinnamoneus</name>
    <name type="common">Streptoverticillium cinnamoneum</name>
    <dbReference type="NCBI Taxonomy" id="53446"/>
    <lineage>
        <taxon>Bacteria</taxon>
        <taxon>Bacillati</taxon>
        <taxon>Actinomycetota</taxon>
        <taxon>Actinomycetes</taxon>
        <taxon>Kitasatosporales</taxon>
        <taxon>Streptomycetaceae</taxon>
        <taxon>Streptomyces</taxon>
        <taxon>Streptomyces cinnamoneus group</taxon>
    </lineage>
</organism>
<evidence type="ECO:0000256" key="1">
    <source>
        <dbReference type="SAM" id="SignalP"/>
    </source>
</evidence>
<name>A0A918WDY7_STRCJ</name>
<accession>A0A918WDY7</accession>
<dbReference type="EMBL" id="BMVB01000002">
    <property type="protein sequence ID" value="GHC35234.1"/>
    <property type="molecule type" value="Genomic_DNA"/>
</dbReference>
<evidence type="ECO:0000313" key="2">
    <source>
        <dbReference type="EMBL" id="GHC35234.1"/>
    </source>
</evidence>
<protein>
    <recommendedName>
        <fullName evidence="4">Proteinase inhibitor I42 chagasin domain-containing protein</fullName>
    </recommendedName>
</protein>
<sequence length="142" mass="14900">MGTKWSAAPWGLGLALVTVMASAPAPAAAHSPASHRLAQRHVLTNADKGRSVSASLGDDIEVRLAAYREDGLNYTWSTPQSNDATVLRRTSGGETPNGSASAVFRQVHAGTATISAQRHCRPDPGRACPLVVSSWRVRVTGS</sequence>
<evidence type="ECO:0008006" key="4">
    <source>
        <dbReference type="Google" id="ProtNLM"/>
    </source>
</evidence>
<proteinExistence type="predicted"/>
<comment type="caution">
    <text evidence="2">The sequence shown here is derived from an EMBL/GenBank/DDBJ whole genome shotgun (WGS) entry which is preliminary data.</text>
</comment>
<dbReference type="Proteomes" id="UP000646244">
    <property type="component" value="Unassembled WGS sequence"/>
</dbReference>
<keyword evidence="1" id="KW-0732">Signal</keyword>
<dbReference type="AlphaFoldDB" id="A0A918WDY7"/>
<reference evidence="2" key="2">
    <citation type="submission" date="2020-09" db="EMBL/GenBank/DDBJ databases">
        <authorList>
            <person name="Sun Q."/>
            <person name="Ohkuma M."/>
        </authorList>
    </citation>
    <scope>NUCLEOTIDE SEQUENCE</scope>
    <source>
        <strain evidence="2">JCM 4633</strain>
    </source>
</reference>
<gene>
    <name evidence="2" type="ORF">GCM10010507_05060</name>
</gene>
<reference evidence="2" key="1">
    <citation type="journal article" date="2014" name="Int. J. Syst. Evol. Microbiol.">
        <title>Complete genome sequence of Corynebacterium casei LMG S-19264T (=DSM 44701T), isolated from a smear-ripened cheese.</title>
        <authorList>
            <consortium name="US DOE Joint Genome Institute (JGI-PGF)"/>
            <person name="Walter F."/>
            <person name="Albersmeier A."/>
            <person name="Kalinowski J."/>
            <person name="Ruckert C."/>
        </authorList>
    </citation>
    <scope>NUCLEOTIDE SEQUENCE</scope>
    <source>
        <strain evidence="2">JCM 4633</strain>
    </source>
</reference>
<feature type="signal peptide" evidence="1">
    <location>
        <begin position="1"/>
        <end position="27"/>
    </location>
</feature>
<feature type="chain" id="PRO_5038607518" description="Proteinase inhibitor I42 chagasin domain-containing protein" evidence="1">
    <location>
        <begin position="28"/>
        <end position="142"/>
    </location>
</feature>